<evidence type="ECO:0000256" key="8">
    <source>
        <dbReference type="SAM" id="Phobius"/>
    </source>
</evidence>
<dbReference type="STRING" id="1437603.GCA_000771525_00170"/>
<feature type="transmembrane region" description="Helical" evidence="8">
    <location>
        <begin position="92"/>
        <end position="113"/>
    </location>
</feature>
<feature type="compositionally biased region" description="Basic and acidic residues" evidence="7">
    <location>
        <begin position="191"/>
        <end position="200"/>
    </location>
</feature>
<feature type="transmembrane region" description="Helical" evidence="8">
    <location>
        <begin position="358"/>
        <end position="380"/>
    </location>
</feature>
<evidence type="ECO:0000256" key="7">
    <source>
        <dbReference type="SAM" id="MobiDB-lite"/>
    </source>
</evidence>
<dbReference type="Pfam" id="PF07690">
    <property type="entry name" value="MFS_1"/>
    <property type="match status" value="2"/>
</dbReference>
<dbReference type="InterPro" id="IPR051788">
    <property type="entry name" value="MFS_Transporter"/>
</dbReference>
<evidence type="ECO:0000256" key="5">
    <source>
        <dbReference type="ARBA" id="ARBA00022989"/>
    </source>
</evidence>
<keyword evidence="6 8" id="KW-0472">Membrane</keyword>
<dbReference type="RefSeq" id="WP_033511139.1">
    <property type="nucleotide sequence ID" value="NZ_JDUO01000001.1"/>
</dbReference>
<dbReference type="InterPro" id="IPR036259">
    <property type="entry name" value="MFS_trans_sf"/>
</dbReference>
<keyword evidence="5 8" id="KW-1133">Transmembrane helix</keyword>
<dbReference type="Proteomes" id="UP000029082">
    <property type="component" value="Unassembled WGS sequence"/>
</dbReference>
<dbReference type="GeneID" id="93093728"/>
<dbReference type="EMBL" id="JGZE01000010">
    <property type="protein sequence ID" value="KFI77005.1"/>
    <property type="molecule type" value="Genomic_DNA"/>
</dbReference>
<dbReference type="AlphaFoldDB" id="A0A087C155"/>
<protein>
    <submittedName>
        <fullName evidence="10">Transporter, major facilitator family protein</fullName>
    </submittedName>
</protein>
<evidence type="ECO:0000313" key="11">
    <source>
        <dbReference type="Proteomes" id="UP000029082"/>
    </source>
</evidence>
<feature type="transmembrane region" description="Helical" evidence="8">
    <location>
        <begin position="66"/>
        <end position="86"/>
    </location>
</feature>
<evidence type="ECO:0000256" key="4">
    <source>
        <dbReference type="ARBA" id="ARBA00022692"/>
    </source>
</evidence>
<keyword evidence="4 8" id="KW-0812">Transmembrane</keyword>
<dbReference type="PANTHER" id="PTHR23514">
    <property type="entry name" value="BYPASS OF STOP CODON PROTEIN 6"/>
    <property type="match status" value="1"/>
</dbReference>
<feature type="transmembrane region" description="Helical" evidence="8">
    <location>
        <begin position="299"/>
        <end position="319"/>
    </location>
</feature>
<accession>A0A087C155</accession>
<dbReference type="SUPFAM" id="SSF103473">
    <property type="entry name" value="MFS general substrate transporter"/>
    <property type="match status" value="1"/>
</dbReference>
<name>A0A087C155_9BIFI</name>
<evidence type="ECO:0000256" key="1">
    <source>
        <dbReference type="ARBA" id="ARBA00004651"/>
    </source>
</evidence>
<evidence type="ECO:0000259" key="9">
    <source>
        <dbReference type="PROSITE" id="PS50850"/>
    </source>
</evidence>
<keyword evidence="3" id="KW-0813">Transport</keyword>
<feature type="transmembrane region" description="Helical" evidence="8">
    <location>
        <begin position="386"/>
        <end position="403"/>
    </location>
</feature>
<proteinExistence type="inferred from homology"/>
<comment type="subcellular location">
    <subcellularLocation>
        <location evidence="1">Cell membrane</location>
        <topology evidence="1">Multi-pass membrane protein</topology>
    </subcellularLocation>
</comment>
<dbReference type="eggNOG" id="COG0738">
    <property type="taxonomic scope" value="Bacteria"/>
</dbReference>
<evidence type="ECO:0000313" key="10">
    <source>
        <dbReference type="EMBL" id="KFI77005.1"/>
    </source>
</evidence>
<dbReference type="PANTHER" id="PTHR23514:SF3">
    <property type="entry name" value="BYPASS OF STOP CODON PROTEIN 6"/>
    <property type="match status" value="1"/>
</dbReference>
<feature type="transmembrane region" description="Helical" evidence="8">
    <location>
        <begin position="125"/>
        <end position="144"/>
    </location>
</feature>
<dbReference type="GO" id="GO:0022857">
    <property type="term" value="F:transmembrane transporter activity"/>
    <property type="evidence" value="ECO:0007669"/>
    <property type="project" value="InterPro"/>
</dbReference>
<gene>
    <name evidence="10" type="ORF">BMON_0561</name>
</gene>
<dbReference type="InterPro" id="IPR020846">
    <property type="entry name" value="MFS_dom"/>
</dbReference>
<comment type="caution">
    <text evidence="10">The sequence shown here is derived from an EMBL/GenBank/DDBJ whole genome shotgun (WGS) entry which is preliminary data.</text>
</comment>
<organism evidence="10 11">
    <name type="scientific">Bifidobacterium mongoliense DSM 21395</name>
    <dbReference type="NCBI Taxonomy" id="1437603"/>
    <lineage>
        <taxon>Bacteria</taxon>
        <taxon>Bacillati</taxon>
        <taxon>Actinomycetota</taxon>
        <taxon>Actinomycetes</taxon>
        <taxon>Bifidobacteriales</taxon>
        <taxon>Bifidobacteriaceae</taxon>
        <taxon>Bifidobacterium</taxon>
    </lineage>
</organism>
<dbReference type="InterPro" id="IPR011701">
    <property type="entry name" value="MFS"/>
</dbReference>
<feature type="transmembrane region" description="Helical" evidence="8">
    <location>
        <begin position="156"/>
        <end position="179"/>
    </location>
</feature>
<evidence type="ECO:0000256" key="6">
    <source>
        <dbReference type="ARBA" id="ARBA00023136"/>
    </source>
</evidence>
<feature type="transmembrane region" description="Helical" evidence="8">
    <location>
        <begin position="232"/>
        <end position="255"/>
    </location>
</feature>
<reference evidence="10 11" key="1">
    <citation type="submission" date="2014-03" db="EMBL/GenBank/DDBJ databases">
        <title>Genomics of Bifidobacteria.</title>
        <authorList>
            <person name="Ventura M."/>
            <person name="Milani C."/>
            <person name="Lugli G.A."/>
        </authorList>
    </citation>
    <scope>NUCLEOTIDE SEQUENCE [LARGE SCALE GENOMIC DNA]</scope>
    <source>
        <strain evidence="10 11">DSM 21395</strain>
    </source>
</reference>
<feature type="transmembrane region" description="Helical" evidence="8">
    <location>
        <begin position="40"/>
        <end position="59"/>
    </location>
</feature>
<comment type="similarity">
    <text evidence="2">Belongs to the major facilitator superfamily.</text>
</comment>
<dbReference type="PROSITE" id="PS50850">
    <property type="entry name" value="MFS"/>
    <property type="match status" value="1"/>
</dbReference>
<feature type="domain" description="Major facilitator superfamily (MFS) profile" evidence="9">
    <location>
        <begin position="5"/>
        <end position="407"/>
    </location>
</feature>
<dbReference type="GO" id="GO:0005886">
    <property type="term" value="C:plasma membrane"/>
    <property type="evidence" value="ECO:0007669"/>
    <property type="project" value="UniProtKB-SubCell"/>
</dbReference>
<feature type="region of interest" description="Disordered" evidence="7">
    <location>
        <begin position="191"/>
        <end position="218"/>
    </location>
</feature>
<feature type="transmembrane region" description="Helical" evidence="8">
    <location>
        <begin position="325"/>
        <end position="346"/>
    </location>
</feature>
<keyword evidence="11" id="KW-1185">Reference proteome</keyword>
<evidence type="ECO:0000256" key="2">
    <source>
        <dbReference type="ARBA" id="ARBA00008335"/>
    </source>
</evidence>
<dbReference type="OrthoDB" id="9795150at2"/>
<evidence type="ECO:0000256" key="3">
    <source>
        <dbReference type="ARBA" id="ARBA00022448"/>
    </source>
</evidence>
<dbReference type="Gene3D" id="1.20.1250.20">
    <property type="entry name" value="MFS general substrate transporter like domains"/>
    <property type="match status" value="1"/>
</dbReference>
<feature type="transmembrane region" description="Helical" evidence="8">
    <location>
        <begin position="267"/>
        <end position="287"/>
    </location>
</feature>
<sequence>MTGVLLAVIYFAFVSLGLPDGLLGAAWPTMGPALGVPVSWAGGISTVISLGTIVSALMSDRMTLRFGVGRVTACSVATTAVALMGFSWSSAYWMLLVCAVPYGLGAGGVDAALNNYVAVHYASRHMSWLHCMWGVGASVGPYVMSLALTDGHGWPWGYRAIGVIQMVLTAVLLCTLPLWRGRVVLAPGAQHEEDTRKAGDAPEGTASTTARGRAQSRGAHPMGLAQVMAIRGVAPTIAMFFCYCALETTTGLWAGSYMVQQRGVDRAVAAAWVALFFVGITVGRAVGGLLTLWCDDPTMIRLGQAILGCGLLLMMIPASQHGWTLAGLGLVGLGCAPIYPSIIHATPGYFGEERSQSIVGVQMAGAYTGSLIVPPVFGLIAQRVTLAWFPWCLLALLVVMVLLHERLRRTVGSGRRALS</sequence>